<feature type="signal peptide" evidence="1">
    <location>
        <begin position="1"/>
        <end position="26"/>
    </location>
</feature>
<gene>
    <name evidence="2" type="ORF">Q3M24_22205</name>
</gene>
<feature type="chain" id="PRO_5043313932" evidence="1">
    <location>
        <begin position="27"/>
        <end position="336"/>
    </location>
</feature>
<reference evidence="2" key="1">
    <citation type="journal article" date="2024" name="Syst. Appl. Microbiol.">
        <title>First single-strain enrichments of Electrothrix cable bacteria, description of E. aestuarii sp. nov. and E. rattekaaiensis sp. nov., and proposal of a cable bacteria taxonomy following the rules of the SeqCode.</title>
        <authorList>
            <person name="Plum-Jensen L.E."/>
            <person name="Schramm A."/>
            <person name="Marshall I.P.G."/>
        </authorList>
    </citation>
    <scope>NUCLEOTIDE SEQUENCE</scope>
    <source>
        <strain evidence="2">Rat1</strain>
    </source>
</reference>
<evidence type="ECO:0000313" key="2">
    <source>
        <dbReference type="EMBL" id="XCN72956.1"/>
    </source>
</evidence>
<dbReference type="AlphaFoldDB" id="A0AAU8LUW0"/>
<keyword evidence="1" id="KW-0732">Signal</keyword>
<accession>A0AAU8LUW0</accession>
<dbReference type="EMBL" id="CP159373">
    <property type="protein sequence ID" value="XCN72956.1"/>
    <property type="molecule type" value="Genomic_DNA"/>
</dbReference>
<protein>
    <submittedName>
        <fullName evidence="2">Uncharacterized protein</fullName>
    </submittedName>
</protein>
<sequence>MFFSRRFQKFFSLLALLLWVHMDACAAYALVSQNSSPIPFVKTTPLAAQSSSSTGEKRAATIFLGGKYYTLPVSSPDNAEVSRLFDRNTETAYTPADSALVDFRFESPQAISEIRLYGPSSYILTVQQQINGQWLGIEDFAAINLSANTEQWYSYPLETSEQVDALRLQLVPIDNSGIAGDTSVVQGIREIEFWSPGQHEPVWSGIELHSLLDQGVVVNQSRQYQAVPASGIIGPEDGSYTDAAQDNTFHFDLTYRPEQIKRAYLSYELSGLSHWSNAIRSINEQVAMGGSVIERSQGGEYRLKKLRPHGCAKARIRFVLFQWMWTRLIRSERCRC</sequence>
<reference evidence="2" key="2">
    <citation type="submission" date="2024-06" db="EMBL/GenBank/DDBJ databases">
        <authorList>
            <person name="Plum-Jensen L.E."/>
            <person name="Schramm A."/>
            <person name="Marshall I.P.G."/>
        </authorList>
    </citation>
    <scope>NUCLEOTIDE SEQUENCE</scope>
    <source>
        <strain evidence="2">Rat1</strain>
    </source>
</reference>
<name>A0AAU8LUW0_9BACT</name>
<evidence type="ECO:0000256" key="1">
    <source>
        <dbReference type="SAM" id="SignalP"/>
    </source>
</evidence>
<proteinExistence type="predicted"/>
<dbReference type="KEGG" id="eaj:Q3M24_22205"/>
<organism evidence="2">
    <name type="scientific">Candidatus Electrothrix aestuarii</name>
    <dbReference type="NCBI Taxonomy" id="3062594"/>
    <lineage>
        <taxon>Bacteria</taxon>
        <taxon>Pseudomonadati</taxon>
        <taxon>Thermodesulfobacteriota</taxon>
        <taxon>Desulfobulbia</taxon>
        <taxon>Desulfobulbales</taxon>
        <taxon>Desulfobulbaceae</taxon>
        <taxon>Candidatus Electrothrix</taxon>
    </lineage>
</organism>